<dbReference type="Pfam" id="PF14066">
    <property type="entry name" value="DUF4256"/>
    <property type="match status" value="1"/>
</dbReference>
<comment type="caution">
    <text evidence="1">The sequence shown here is derived from an EMBL/GenBank/DDBJ whole genome shotgun (WGS) entry which is preliminary data.</text>
</comment>
<dbReference type="AlphaFoldDB" id="A0A4V1LMY8"/>
<dbReference type="OrthoDB" id="8442276at2"/>
<dbReference type="Proteomes" id="UP000289792">
    <property type="component" value="Unassembled WGS sequence"/>
</dbReference>
<protein>
    <submittedName>
        <fullName evidence="1">DUF4256 domain-containing protein</fullName>
    </submittedName>
</protein>
<proteinExistence type="predicted"/>
<dbReference type="RefSeq" id="WP_129017101.1">
    <property type="nucleotide sequence ID" value="NZ_SDDZ01000004.1"/>
</dbReference>
<dbReference type="EMBL" id="SDDZ01000004">
    <property type="protein sequence ID" value="RXJ50152.1"/>
    <property type="molecule type" value="Genomic_DNA"/>
</dbReference>
<sequence>MFYQQELTQEQSEALISILKSRFETNQNRHPNLSWDVIEDRLKNHPKILWSLNEMERTGGEPDAMGHEKTTDAFAFYDFSKESPIGRRSLCYDREGLESRKDHPPKNSAIAMAEEMGIDLLTEEDYRALQKLSAVDSKTSSWLKTPSEIRKLDGAVFGDFRFGRVFVYHNGPQSYYSGRGFRGVLKI</sequence>
<organism evidence="1 2">
    <name type="scientific">Gelidibacter gilvus</name>
    <dbReference type="NCBI Taxonomy" id="59602"/>
    <lineage>
        <taxon>Bacteria</taxon>
        <taxon>Pseudomonadati</taxon>
        <taxon>Bacteroidota</taxon>
        <taxon>Flavobacteriia</taxon>
        <taxon>Flavobacteriales</taxon>
        <taxon>Flavobacteriaceae</taxon>
        <taxon>Gelidibacter</taxon>
    </lineage>
</organism>
<dbReference type="InterPro" id="IPR025352">
    <property type="entry name" value="DUF4256"/>
</dbReference>
<name>A0A4V1LMY8_9FLAO</name>
<accession>A0A4V1LMY8</accession>
<gene>
    <name evidence="1" type="ORF">ESZ48_09210</name>
</gene>
<evidence type="ECO:0000313" key="2">
    <source>
        <dbReference type="Proteomes" id="UP000289792"/>
    </source>
</evidence>
<reference evidence="1 2" key="1">
    <citation type="submission" date="2019-01" db="EMBL/GenBank/DDBJ databases">
        <title>Genome sequence of the Antarctic species Gelidibacter gilvus ACAM 158(T).</title>
        <authorList>
            <person name="Bowman J.P."/>
        </authorList>
    </citation>
    <scope>NUCLEOTIDE SEQUENCE [LARGE SCALE GENOMIC DNA]</scope>
    <source>
        <strain evidence="1 2">IC158</strain>
    </source>
</reference>
<keyword evidence="2" id="KW-1185">Reference proteome</keyword>
<evidence type="ECO:0000313" key="1">
    <source>
        <dbReference type="EMBL" id="RXJ50152.1"/>
    </source>
</evidence>